<proteinExistence type="predicted"/>
<accession>A0A2T7PLB6</accession>
<reference evidence="2 3" key="1">
    <citation type="submission" date="2018-04" db="EMBL/GenBank/DDBJ databases">
        <title>The genome of golden apple snail Pomacea canaliculata provides insight into stress tolerance and invasive adaptation.</title>
        <authorList>
            <person name="Liu C."/>
            <person name="Liu B."/>
            <person name="Ren Y."/>
            <person name="Zhang Y."/>
            <person name="Wang H."/>
            <person name="Li S."/>
            <person name="Jiang F."/>
            <person name="Yin L."/>
            <person name="Zhang G."/>
            <person name="Qian W."/>
            <person name="Fan W."/>
        </authorList>
    </citation>
    <scope>NUCLEOTIDE SEQUENCE [LARGE SCALE GENOMIC DNA]</scope>
    <source>
        <strain evidence="2">SZHN2017</strain>
        <tissue evidence="2">Muscle</tissue>
    </source>
</reference>
<feature type="region of interest" description="Disordered" evidence="1">
    <location>
        <begin position="93"/>
        <end position="143"/>
    </location>
</feature>
<sequence length="143" mass="15712">MGTCYTAMAFNSSVSQPLTDKNALLCHLSDSEEEDQSKKNAPTAVYHQHASLQAGSSHKAADVFASSSSEQMDTEDTNFDPAEFFRNSSLASEMASYTADSRDDDLQLSDSDQDQEGGTEEDETPLIPTENQNYEGFDIDEYL</sequence>
<evidence type="ECO:0000256" key="1">
    <source>
        <dbReference type="SAM" id="MobiDB-lite"/>
    </source>
</evidence>
<gene>
    <name evidence="2" type="ORF">C0Q70_05489</name>
</gene>
<evidence type="ECO:0000313" key="2">
    <source>
        <dbReference type="EMBL" id="PVD34223.1"/>
    </source>
</evidence>
<dbReference type="Proteomes" id="UP000245119">
    <property type="component" value="Linkage Group LG3"/>
</dbReference>
<comment type="caution">
    <text evidence="2">The sequence shown here is derived from an EMBL/GenBank/DDBJ whole genome shotgun (WGS) entry which is preliminary data.</text>
</comment>
<feature type="compositionally biased region" description="Acidic residues" evidence="1">
    <location>
        <begin position="106"/>
        <end position="124"/>
    </location>
</feature>
<feature type="region of interest" description="Disordered" evidence="1">
    <location>
        <begin position="30"/>
        <end position="81"/>
    </location>
</feature>
<dbReference type="EMBL" id="PZQS01000003">
    <property type="protein sequence ID" value="PVD34223.1"/>
    <property type="molecule type" value="Genomic_DNA"/>
</dbReference>
<name>A0A2T7PLB6_POMCA</name>
<organism evidence="2 3">
    <name type="scientific">Pomacea canaliculata</name>
    <name type="common">Golden apple snail</name>
    <dbReference type="NCBI Taxonomy" id="400727"/>
    <lineage>
        <taxon>Eukaryota</taxon>
        <taxon>Metazoa</taxon>
        <taxon>Spiralia</taxon>
        <taxon>Lophotrochozoa</taxon>
        <taxon>Mollusca</taxon>
        <taxon>Gastropoda</taxon>
        <taxon>Caenogastropoda</taxon>
        <taxon>Architaenioglossa</taxon>
        <taxon>Ampullarioidea</taxon>
        <taxon>Ampullariidae</taxon>
        <taxon>Pomacea</taxon>
    </lineage>
</organism>
<keyword evidence="3" id="KW-1185">Reference proteome</keyword>
<protein>
    <submittedName>
        <fullName evidence="2">Uncharacterized protein</fullName>
    </submittedName>
</protein>
<dbReference type="OrthoDB" id="5752at2759"/>
<dbReference type="AlphaFoldDB" id="A0A2T7PLB6"/>
<evidence type="ECO:0000313" key="3">
    <source>
        <dbReference type="Proteomes" id="UP000245119"/>
    </source>
</evidence>